<proteinExistence type="predicted"/>
<evidence type="ECO:0000313" key="4">
    <source>
        <dbReference type="EMBL" id="EFD42139.2"/>
    </source>
</evidence>
<sequence length="551" mass="56227">MDVALGVAVTDRVARLALVDSAAPGTVIDQFVLDVAEHPVEVLTETVVGTDRSLAGENHRLVATRLCWPDQAKADELQHALQDSGVHDVAVISEAQAATALVGAAHAGSAVLLVGDETATLSVVGDPDAPPTMVAVAPVAGADATSTVDTLMARLGDQALAPGDVFLVGRSAEHTTVLADQLRAASTMRVQTPDDPTFALARGAAMAAGAATMAHPALVADATTSLPPAEAGQSGSEGEQLAYSQASDYELLPVDEYEEHDEYGAAADRSAPLSRRSLLIGNAVVAFAVIGFASLAVAVAVTIRPTAASKPVEGHQNAQPGKFMPLLPTQQQAPVPPPPPDDPTAGFQGGTNPAVTGTLVPAAGVPPPGGGWGRPASPAPEAAGRARCCACPGANPGPDHHSPVPGLAAWNADHPHRTADDASDHVGDDAADHAADHAGDHAANDAADHAGDHAANDAADHAGDHATNDRRPDDRRPDDGRSDHRRPDHGRSSHRHADDRRSAADAAAHATTNPTDANPAADRGPADGGAGSAAAVRWPQRQRRGRLIRRV</sequence>
<feature type="compositionally biased region" description="Low complexity" evidence="1">
    <location>
        <begin position="374"/>
        <end position="383"/>
    </location>
</feature>
<evidence type="ECO:0000313" key="5">
    <source>
        <dbReference type="Proteomes" id="UP000005088"/>
    </source>
</evidence>
<protein>
    <submittedName>
        <fullName evidence="4">Conserved membrane protein</fullName>
    </submittedName>
</protein>
<feature type="region of interest" description="Disordered" evidence="1">
    <location>
        <begin position="397"/>
        <end position="551"/>
    </location>
</feature>
<keyword evidence="2" id="KW-0472">Membrane</keyword>
<dbReference type="Pfam" id="PF23717">
    <property type="entry name" value="DUF7159"/>
    <property type="match status" value="1"/>
</dbReference>
<feature type="domain" description="DUF7159" evidence="3">
    <location>
        <begin position="2"/>
        <end position="213"/>
    </location>
</feature>
<reference evidence="5" key="1">
    <citation type="submission" date="2009-03" db="EMBL/GenBank/DDBJ databases">
        <title>The Genome Sequence of Mycobacterium africanum strain K85 (originally listed here as Mycobacterium tuberculosis).</title>
        <authorList>
            <consortium name="The Broad Institute Genome Sequencing Platform"/>
            <person name="Small P."/>
            <person name="Gagneaux S."/>
            <person name="Hopewell P."/>
            <person name="Young S.K."/>
            <person name="Kodira C.D."/>
            <person name="Zeng Q."/>
            <person name="Koehrsen M."/>
            <person name="Alvarado L."/>
            <person name="Berlin A."/>
            <person name="Borenstein D."/>
            <person name="Chen Z."/>
            <person name="Engels R."/>
            <person name="Freedman E."/>
            <person name="Gellesch M."/>
            <person name="Goldberg J."/>
            <person name="Griggs A."/>
            <person name="Gujja S."/>
            <person name="Heiman D."/>
            <person name="Hepburn T."/>
            <person name="Howarth C."/>
            <person name="Jen D."/>
            <person name="Larson L."/>
            <person name="Lewis B."/>
            <person name="Mehta T."/>
            <person name="Park D."/>
            <person name="Pearson M."/>
            <person name="Roberts A."/>
            <person name="Saif S."/>
            <person name="Shea T."/>
            <person name="Shenoy N."/>
            <person name="Sisk P."/>
            <person name="Stolte C."/>
            <person name="Sykes S."/>
            <person name="Walk T."/>
            <person name="White J."/>
            <person name="Yandava C."/>
            <person name="Nusbaum C."/>
            <person name="Galagan J."/>
            <person name="Birren B."/>
        </authorList>
    </citation>
    <scope>NUCLEOTIDE SEQUENCE [LARGE SCALE GENOMIC DNA]</scope>
    <source>
        <strain evidence="5">K85</strain>
    </source>
</reference>
<evidence type="ECO:0000259" key="3">
    <source>
        <dbReference type="Pfam" id="PF23717"/>
    </source>
</evidence>
<feature type="compositionally biased region" description="Basic residues" evidence="1">
    <location>
        <begin position="540"/>
        <end position="551"/>
    </location>
</feature>
<feature type="region of interest" description="Disordered" evidence="1">
    <location>
        <begin position="308"/>
        <end position="383"/>
    </location>
</feature>
<name>A0A9P2M3A4_MYCTX</name>
<dbReference type="EMBL" id="GG663503">
    <property type="protein sequence ID" value="EFD42139.2"/>
    <property type="molecule type" value="Genomic_DNA"/>
</dbReference>
<evidence type="ECO:0000256" key="1">
    <source>
        <dbReference type="SAM" id="MobiDB-lite"/>
    </source>
</evidence>
<feature type="transmembrane region" description="Helical" evidence="2">
    <location>
        <begin position="279"/>
        <end position="303"/>
    </location>
</feature>
<accession>A0A9P2M3A4</accession>
<feature type="compositionally biased region" description="Basic and acidic residues" evidence="1">
    <location>
        <begin position="413"/>
        <end position="503"/>
    </location>
</feature>
<dbReference type="InterPro" id="IPR055583">
    <property type="entry name" value="DUF7159"/>
</dbReference>
<evidence type="ECO:0000256" key="2">
    <source>
        <dbReference type="SAM" id="Phobius"/>
    </source>
</evidence>
<organism evidence="4 5">
    <name type="scientific">Mycobacterium tuberculosis variant africanum K85</name>
    <dbReference type="NCBI Taxonomy" id="611304"/>
    <lineage>
        <taxon>Bacteria</taxon>
        <taxon>Bacillati</taxon>
        <taxon>Actinomycetota</taxon>
        <taxon>Actinomycetes</taxon>
        <taxon>Mycobacteriales</taxon>
        <taxon>Mycobacteriaceae</taxon>
        <taxon>Mycobacterium</taxon>
        <taxon>Mycobacterium tuberculosis complex</taxon>
    </lineage>
</organism>
<keyword evidence="2" id="KW-0812">Transmembrane</keyword>
<keyword evidence="2" id="KW-1133">Transmembrane helix</keyword>
<gene>
    <name evidence="4" type="ORF">TBOG_00974</name>
</gene>
<feature type="compositionally biased region" description="Low complexity" evidence="1">
    <location>
        <begin position="504"/>
        <end position="523"/>
    </location>
</feature>
<dbReference type="AlphaFoldDB" id="A0A9P2M3A4"/>
<dbReference type="Proteomes" id="UP000005088">
    <property type="component" value="Unassembled WGS sequence"/>
</dbReference>
<feature type="non-terminal residue" evidence="4">
    <location>
        <position position="551"/>
    </location>
</feature>